<feature type="transmembrane region" description="Helical" evidence="1">
    <location>
        <begin position="89"/>
        <end position="109"/>
    </location>
</feature>
<organism evidence="2 3">
    <name type="scientific">marine gamma proteobacterium HTCC2143</name>
    <dbReference type="NCBI Taxonomy" id="247633"/>
    <lineage>
        <taxon>Bacteria</taxon>
        <taxon>Pseudomonadati</taxon>
        <taxon>Pseudomonadota</taxon>
        <taxon>Gammaproteobacteria</taxon>
        <taxon>Cellvibrionales</taxon>
        <taxon>Spongiibacteraceae</taxon>
        <taxon>BD1-7 clade</taxon>
    </lineage>
</organism>
<dbReference type="PANTHER" id="PTHR28008">
    <property type="entry name" value="DOMAIN PROTEIN, PUTATIVE (AFU_ORTHOLOGUE AFUA_3G10980)-RELATED"/>
    <property type="match status" value="1"/>
</dbReference>
<dbReference type="STRING" id="247633.GP2143_04725"/>
<comment type="caution">
    <text evidence="2">The sequence shown here is derived from an EMBL/GenBank/DDBJ whole genome shotgun (WGS) entry which is preliminary data.</text>
</comment>
<name>A0YAZ5_9GAMM</name>
<reference evidence="2 3" key="1">
    <citation type="journal article" date="2010" name="J. Bacteriol.">
        <title>Genome sequence of the oligotrophic marine Gammaproteobacterium HTCC2143, isolated from the Oregon Coast.</title>
        <authorList>
            <person name="Oh H.M."/>
            <person name="Kang I."/>
            <person name="Ferriera S."/>
            <person name="Giovannoni S.J."/>
            <person name="Cho J.C."/>
        </authorList>
    </citation>
    <scope>NUCLEOTIDE SEQUENCE [LARGE SCALE GENOMIC DNA]</scope>
    <source>
        <strain evidence="2 3">HTCC2143</strain>
    </source>
</reference>
<keyword evidence="1" id="KW-0472">Membrane</keyword>
<keyword evidence="1" id="KW-0812">Transmembrane</keyword>
<evidence type="ECO:0000313" key="3">
    <source>
        <dbReference type="Proteomes" id="UP000004931"/>
    </source>
</evidence>
<dbReference type="AlphaFoldDB" id="A0YAZ5"/>
<accession>A0YAZ5</accession>
<evidence type="ECO:0000256" key="1">
    <source>
        <dbReference type="SAM" id="Phobius"/>
    </source>
</evidence>
<evidence type="ECO:0008006" key="4">
    <source>
        <dbReference type="Google" id="ProtNLM"/>
    </source>
</evidence>
<dbReference type="EMBL" id="AAVT01000002">
    <property type="protein sequence ID" value="EAW31725.1"/>
    <property type="molecule type" value="Genomic_DNA"/>
</dbReference>
<feature type="transmembrane region" description="Helical" evidence="1">
    <location>
        <begin position="65"/>
        <end position="83"/>
    </location>
</feature>
<dbReference type="eggNOG" id="COG5652">
    <property type="taxonomic scope" value="Bacteria"/>
</dbReference>
<evidence type="ECO:0000313" key="2">
    <source>
        <dbReference type="EMBL" id="EAW31725.1"/>
    </source>
</evidence>
<dbReference type="Proteomes" id="UP000004931">
    <property type="component" value="Unassembled WGS sequence"/>
</dbReference>
<feature type="transmembrane region" description="Helical" evidence="1">
    <location>
        <begin position="38"/>
        <end position="58"/>
    </location>
</feature>
<keyword evidence="3" id="KW-1185">Reference proteome</keyword>
<gene>
    <name evidence="2" type="ORF">GP2143_04725</name>
</gene>
<dbReference type="PANTHER" id="PTHR28008:SF1">
    <property type="entry name" value="DOMAIN PROTEIN, PUTATIVE (AFU_ORTHOLOGUE AFUA_3G10980)-RELATED"/>
    <property type="match status" value="1"/>
</dbReference>
<protein>
    <recommendedName>
        <fullName evidence="4">VanZ-like domain-containing protein</fullName>
    </recommendedName>
</protein>
<sequence>MKIILFSRSLFAITLIAVTVLALVPAESAIVTSGWDKANHLLAFFVLLALLDIAYPTLHLLYHKIFLLIGYGILLELLQAIIASRDASLLDVIADCVGLAAYTMIRPVLLMRWKDKR</sequence>
<dbReference type="NCBIfam" id="NF037970">
    <property type="entry name" value="vanZ_1"/>
    <property type="match status" value="1"/>
</dbReference>
<proteinExistence type="predicted"/>
<keyword evidence="1" id="KW-1133">Transmembrane helix</keyword>